<protein>
    <recommendedName>
        <fullName evidence="3">Oxidase</fullName>
    </recommendedName>
</protein>
<feature type="transmembrane region" description="Helical" evidence="1">
    <location>
        <begin position="33"/>
        <end position="52"/>
    </location>
</feature>
<evidence type="ECO:0008006" key="3">
    <source>
        <dbReference type="Google" id="ProtNLM"/>
    </source>
</evidence>
<gene>
    <name evidence="2" type="ORF">ENQ20_08120</name>
</gene>
<dbReference type="EMBL" id="DSMG01000084">
    <property type="protein sequence ID" value="HDX31447.1"/>
    <property type="molecule type" value="Genomic_DNA"/>
</dbReference>
<keyword evidence="1" id="KW-0812">Transmembrane</keyword>
<comment type="caution">
    <text evidence="2">The sequence shown here is derived from an EMBL/GenBank/DDBJ whole genome shotgun (WGS) entry which is preliminary data.</text>
</comment>
<evidence type="ECO:0000256" key="1">
    <source>
        <dbReference type="SAM" id="Phobius"/>
    </source>
</evidence>
<accession>A0A7C1JST1</accession>
<keyword evidence="1" id="KW-1133">Transmembrane helix</keyword>
<evidence type="ECO:0000313" key="2">
    <source>
        <dbReference type="EMBL" id="HDX31447.1"/>
    </source>
</evidence>
<dbReference type="AlphaFoldDB" id="A0A7C1JST1"/>
<proteinExistence type="predicted"/>
<name>A0A7C1JST1_9CHLR</name>
<organism evidence="2">
    <name type="scientific">Caldilinea aerophila</name>
    <dbReference type="NCBI Taxonomy" id="133453"/>
    <lineage>
        <taxon>Bacteria</taxon>
        <taxon>Bacillati</taxon>
        <taxon>Chloroflexota</taxon>
        <taxon>Caldilineae</taxon>
        <taxon>Caldilineales</taxon>
        <taxon>Caldilineaceae</taxon>
        <taxon>Caldilinea</taxon>
    </lineage>
</organism>
<sequence length="64" mass="7312">MAKQGYGFVVLIGVILAVLTVIEYYMALWHFGAALLLLVAALKAILVIYFFMHVSRLWKTEEEH</sequence>
<reference evidence="2" key="1">
    <citation type="journal article" date="2020" name="mSystems">
        <title>Genome- and Community-Level Interaction Insights into Carbon Utilization and Element Cycling Functions of Hydrothermarchaeota in Hydrothermal Sediment.</title>
        <authorList>
            <person name="Zhou Z."/>
            <person name="Liu Y."/>
            <person name="Xu W."/>
            <person name="Pan J."/>
            <person name="Luo Z.H."/>
            <person name="Li M."/>
        </authorList>
    </citation>
    <scope>NUCLEOTIDE SEQUENCE [LARGE SCALE GENOMIC DNA]</scope>
    <source>
        <strain evidence="2">SpSt-289</strain>
    </source>
</reference>
<keyword evidence="1" id="KW-0472">Membrane</keyword>
<feature type="transmembrane region" description="Helical" evidence="1">
    <location>
        <begin position="7"/>
        <end position="27"/>
    </location>
</feature>